<feature type="domain" description="Attractin/MKLN-like beta-propeller" evidence="3">
    <location>
        <begin position="49"/>
        <end position="330"/>
    </location>
</feature>
<dbReference type="RefSeq" id="XP_018087034.1">
    <property type="nucleotide sequence ID" value="XM_018231545.2"/>
</dbReference>
<dbReference type="CTD" id="108699459"/>
<keyword evidence="4" id="KW-1185">Reference proteome</keyword>
<keyword evidence="1" id="KW-0880">Kelch repeat</keyword>
<dbReference type="OMA" id="PEVAGQW"/>
<evidence type="ECO:0000313" key="5">
    <source>
        <dbReference type="RefSeq" id="XP_018087033.1"/>
    </source>
</evidence>
<dbReference type="KEGG" id="xla:108699459"/>
<dbReference type="Proteomes" id="UP000186698">
    <property type="component" value="Chromosome 8L"/>
</dbReference>
<dbReference type="GO" id="GO:0030332">
    <property type="term" value="F:cyclin binding"/>
    <property type="evidence" value="ECO:0000318"/>
    <property type="project" value="GO_Central"/>
</dbReference>
<dbReference type="PaxDb" id="8355-A0A1L8FD32"/>
<dbReference type="Gene3D" id="2.120.10.80">
    <property type="entry name" value="Kelch-type beta propeller"/>
    <property type="match status" value="2"/>
</dbReference>
<dbReference type="SUPFAM" id="SSF117281">
    <property type="entry name" value="Kelch motif"/>
    <property type="match status" value="2"/>
</dbReference>
<evidence type="ECO:0000259" key="3">
    <source>
        <dbReference type="Pfam" id="PF24981"/>
    </source>
</evidence>
<keyword evidence="2" id="KW-0677">Repeat</keyword>
<dbReference type="OrthoDB" id="10251809at2759"/>
<dbReference type="Pfam" id="PF24981">
    <property type="entry name" value="Beta-prop_ATRN-LZTR1"/>
    <property type="match status" value="1"/>
</dbReference>
<dbReference type="PANTHER" id="PTHR47196:SF1">
    <property type="entry name" value="KELCH DOMAIN-CONTAINING PROTEIN 9"/>
    <property type="match status" value="1"/>
</dbReference>
<accession>A0A1L8FD32</accession>
<dbReference type="SMART" id="SM00612">
    <property type="entry name" value="Kelch"/>
    <property type="match status" value="2"/>
</dbReference>
<evidence type="ECO:0000313" key="6">
    <source>
        <dbReference type="RefSeq" id="XP_018087034.1"/>
    </source>
</evidence>
<dbReference type="RefSeq" id="XP_018087033.1">
    <property type="nucleotide sequence ID" value="XM_018231544.2"/>
</dbReference>
<dbReference type="InterPro" id="IPR042941">
    <property type="entry name" value="KLDC9"/>
</dbReference>
<dbReference type="InterPro" id="IPR015915">
    <property type="entry name" value="Kelch-typ_b-propeller"/>
</dbReference>
<dbReference type="Xenbase" id="XB-GENE-17329982">
    <property type="gene designation" value="klhdc9.L"/>
</dbReference>
<dbReference type="AGR" id="Xenbase:XB-GENE-17329982"/>
<dbReference type="PANTHER" id="PTHR47196">
    <property type="entry name" value="KELCH DOMAIN-CONTAINING PROTEIN 9"/>
    <property type="match status" value="1"/>
</dbReference>
<name>A0A1L8FD32_XENLA</name>
<dbReference type="STRING" id="8355.A0A1L8FD32"/>
<proteinExistence type="predicted"/>
<sequence length="346" mass="38509">MASPCCQWKWNPVAQNELFARAFHTCSAVRDKLYIFGGVRSGEPKDTPLGDMVMFDPEQESVESVSEESGFRRSHHDCVLLGDRCLCVAGGWDGSRRVSSVFSYDTVAGEWAMWAEGPTNNPPVGLSSHTCTRITDYELRVIGREGGLRTQRRYSSVYTLRVNTNTKTYWYKEEASRTASRSGHSAVLLPSETKQGKKAGYSLYVFGGRESSNIDTAGEWSKEKIQVSAVPCPRLTEQLSRLVSTEGAARWAPKSLRHQSCAVVGPFVVVYGGETLTKSRDAVCNDLYIYDTRTSPSCWFHFPGSERQRKRVGHRICLLNDRLYLVGGFGADGKTPCSEICILDIL</sequence>
<evidence type="ECO:0000313" key="4">
    <source>
        <dbReference type="Proteomes" id="UP000186698"/>
    </source>
</evidence>
<dbReference type="AlphaFoldDB" id="A0A1L8FD32"/>
<evidence type="ECO:0000256" key="2">
    <source>
        <dbReference type="ARBA" id="ARBA00022737"/>
    </source>
</evidence>
<evidence type="ECO:0000313" key="7">
    <source>
        <dbReference type="Xenbase" id="XB-GENE-17329982"/>
    </source>
</evidence>
<protein>
    <submittedName>
        <fullName evidence="5 6">Kelch domain-containing protein 9</fullName>
    </submittedName>
</protein>
<dbReference type="GeneID" id="108699459"/>
<reference evidence="5 6" key="1">
    <citation type="submission" date="2022-04" db="UniProtKB">
        <authorList>
            <consortium name="RefSeq"/>
        </authorList>
    </citation>
    <scope>IDENTIFICATION</scope>
    <source>
        <strain evidence="5 6">J_2021</strain>
        <tissue evidence="5 6">Erythrocytes</tissue>
    </source>
</reference>
<organism evidence="6">
    <name type="scientific">Xenopus laevis</name>
    <name type="common">African clawed frog</name>
    <dbReference type="NCBI Taxonomy" id="8355"/>
    <lineage>
        <taxon>Eukaryota</taxon>
        <taxon>Metazoa</taxon>
        <taxon>Chordata</taxon>
        <taxon>Craniata</taxon>
        <taxon>Vertebrata</taxon>
        <taxon>Euteleostomi</taxon>
        <taxon>Amphibia</taxon>
        <taxon>Batrachia</taxon>
        <taxon>Anura</taxon>
        <taxon>Pipoidea</taxon>
        <taxon>Pipidae</taxon>
        <taxon>Xenopodinae</taxon>
        <taxon>Xenopus</taxon>
        <taxon>Xenopus</taxon>
    </lineage>
</organism>
<evidence type="ECO:0000256" key="1">
    <source>
        <dbReference type="ARBA" id="ARBA00022441"/>
    </source>
</evidence>
<gene>
    <name evidence="5 6 7" type="primary">klhdc9.L</name>
</gene>
<dbReference type="InterPro" id="IPR006652">
    <property type="entry name" value="Kelch_1"/>
</dbReference>
<dbReference type="InterPro" id="IPR056737">
    <property type="entry name" value="Beta-prop_ATRN-MKLN-like"/>
</dbReference>